<dbReference type="STRING" id="388408.LAX5112_01297"/>
<evidence type="ECO:0000313" key="4">
    <source>
        <dbReference type="Proteomes" id="UP000053235"/>
    </source>
</evidence>
<name>A0A0M6ZYL4_9HYPH</name>
<reference evidence="4" key="1">
    <citation type="submission" date="2015-07" db="EMBL/GenBank/DDBJ databases">
        <authorList>
            <person name="Rodrigo-Torres Lidia"/>
            <person name="Arahal R.David."/>
        </authorList>
    </citation>
    <scope>NUCLEOTIDE SEQUENCE [LARGE SCALE GENOMIC DNA]</scope>
    <source>
        <strain evidence="4">CECT 5112</strain>
    </source>
</reference>
<feature type="region of interest" description="Disordered" evidence="1">
    <location>
        <begin position="140"/>
        <end position="168"/>
    </location>
</feature>
<organism evidence="3 4">
    <name type="scientific">Roseibium alexandrii</name>
    <dbReference type="NCBI Taxonomy" id="388408"/>
    <lineage>
        <taxon>Bacteria</taxon>
        <taxon>Pseudomonadati</taxon>
        <taxon>Pseudomonadota</taxon>
        <taxon>Alphaproteobacteria</taxon>
        <taxon>Hyphomicrobiales</taxon>
        <taxon>Stappiaceae</taxon>
        <taxon>Roseibium</taxon>
    </lineage>
</organism>
<evidence type="ECO:0000259" key="2">
    <source>
        <dbReference type="Pfam" id="PF02120"/>
    </source>
</evidence>
<evidence type="ECO:0000256" key="1">
    <source>
        <dbReference type="SAM" id="MobiDB-lite"/>
    </source>
</evidence>
<keyword evidence="3" id="KW-0969">Cilium</keyword>
<feature type="domain" description="Flagellar hook-length control protein-like C-terminal" evidence="2">
    <location>
        <begin position="243"/>
        <end position="312"/>
    </location>
</feature>
<dbReference type="Pfam" id="PF02120">
    <property type="entry name" value="Flg_hook"/>
    <property type="match status" value="1"/>
</dbReference>
<keyword evidence="4" id="KW-1185">Reference proteome</keyword>
<protein>
    <submittedName>
        <fullName evidence="3">Flagellar hook-length control protein FliK</fullName>
    </submittedName>
</protein>
<feature type="compositionally biased region" description="Polar residues" evidence="1">
    <location>
        <begin position="84"/>
        <end position="97"/>
    </location>
</feature>
<keyword evidence="3" id="KW-0282">Flagellum</keyword>
<gene>
    <name evidence="3" type="ORF">LAX5112_01297</name>
</gene>
<feature type="compositionally biased region" description="Polar residues" evidence="1">
    <location>
        <begin position="148"/>
        <end position="168"/>
    </location>
</feature>
<accession>A0A0M6ZYL4</accession>
<evidence type="ECO:0000313" key="3">
    <source>
        <dbReference type="EMBL" id="CTQ67262.1"/>
    </source>
</evidence>
<dbReference type="EMBL" id="CXWD01000004">
    <property type="protein sequence ID" value="CTQ67262.1"/>
    <property type="molecule type" value="Genomic_DNA"/>
</dbReference>
<feature type="region of interest" description="Disordered" evidence="1">
    <location>
        <begin position="84"/>
        <end position="112"/>
    </location>
</feature>
<proteinExistence type="predicted"/>
<keyword evidence="3" id="KW-0966">Cell projection</keyword>
<sequence length="332" mass="34413">MATPGQPAIASQGARPAASTPVQQVAAALRQPLAEQQASLGNLFAQIGSLMSAQAAGKASVPDAVQKAMQQILGLRLNSGQPMTGQSLQQAVRLSGQSGEGRLPLPAGAQQSPVPDLKTALLAFRGLLQSLGAEPAVRFPARQPAPASRSSGPQGQAPQTSSGFWAGSAPQNLQSLLQETDAALARMRLTQLTNAGLAGDDGPQAAAAKPMDSVLELPLALGQDTAVMQMQIGRDGGGNSVDEDEEPAWRLRFALDLTATGPLEAAVSLRGGGTYISLWVDRKETLDLLSGLQETMEAAFADAGLDLQELRFIRGLPPKTAAKYGALINRQS</sequence>
<dbReference type="Proteomes" id="UP000053235">
    <property type="component" value="Unassembled WGS sequence"/>
</dbReference>
<dbReference type="AlphaFoldDB" id="A0A0M6ZYL4"/>
<dbReference type="InterPro" id="IPR021136">
    <property type="entry name" value="Flagellar_hook_control-like_C"/>
</dbReference>